<protein>
    <submittedName>
        <fullName evidence="4">Uncharacterized protein</fullName>
    </submittedName>
</protein>
<dbReference type="eggNOG" id="ENOG5030C55">
    <property type="taxonomic scope" value="Bacteria"/>
</dbReference>
<dbReference type="RefSeq" id="WP_024378927.1">
    <property type="nucleotide sequence ID" value="NZ_CEDT01000017.1"/>
</dbReference>
<feature type="chain" id="PRO_5014234566" evidence="2">
    <location>
        <begin position="25"/>
        <end position="115"/>
    </location>
</feature>
<evidence type="ECO:0000313" key="6">
    <source>
        <dbReference type="Proteomes" id="UP000594569"/>
    </source>
</evidence>
<dbReference type="AlphaFoldDB" id="A0A0N0VBR3"/>
<dbReference type="PROSITE" id="PS51257">
    <property type="entry name" value="PROKAR_LIPOPROTEIN"/>
    <property type="match status" value="1"/>
</dbReference>
<feature type="signal peptide" evidence="2">
    <location>
        <begin position="1"/>
        <end position="24"/>
    </location>
</feature>
<dbReference type="InterPro" id="IPR027279">
    <property type="entry name" value="D_amino_pept/lipop_sf"/>
</dbReference>
<name>A0A0N0VBR3_STRSU</name>
<evidence type="ECO:0000313" key="3">
    <source>
        <dbReference type="EMBL" id="QPO26952.1"/>
    </source>
</evidence>
<dbReference type="Proteomes" id="UP000594569">
    <property type="component" value="Chromosome"/>
</dbReference>
<organism evidence="4 5">
    <name type="scientific">Streptococcus suis</name>
    <dbReference type="NCBI Taxonomy" id="1307"/>
    <lineage>
        <taxon>Bacteria</taxon>
        <taxon>Bacillati</taxon>
        <taxon>Bacillota</taxon>
        <taxon>Bacilli</taxon>
        <taxon>Lactobacillales</taxon>
        <taxon>Streptococcaceae</taxon>
        <taxon>Streptococcus</taxon>
    </lineage>
</organism>
<proteinExistence type="predicted"/>
<gene>
    <name evidence="4" type="ORF">FAJ35_00135</name>
    <name evidence="3" type="ORF">I5V48_02095</name>
</gene>
<feature type="region of interest" description="Disordered" evidence="1">
    <location>
        <begin position="55"/>
        <end position="79"/>
    </location>
</feature>
<reference evidence="4 5" key="1">
    <citation type="submission" date="2019-04" db="EMBL/GenBank/DDBJ databases">
        <title>Genome analysis of Streptococcus suis strain WUSS327.</title>
        <authorList>
            <person name="Chen H."/>
            <person name="Gao X."/>
            <person name="Wu Z."/>
        </authorList>
    </citation>
    <scope>NUCLEOTIDE SEQUENCE [LARGE SCALE GENOMIC DNA]</scope>
    <source>
        <strain evidence="4 5">WUSS327</strain>
    </source>
</reference>
<evidence type="ECO:0000256" key="2">
    <source>
        <dbReference type="SAM" id="SignalP"/>
    </source>
</evidence>
<dbReference type="EMBL" id="SSXL01000001">
    <property type="protein sequence ID" value="TII04203.1"/>
    <property type="molecule type" value="Genomic_DNA"/>
</dbReference>
<sequence>MKKLLTLILTSVTVFFLVACGAKNDNGTYTYSREKDGTTYTVIIKIENNTGTLTFEEKGEDGQTQSEEQGLTVDQERKTLTAENDNSTVDYEIVDGVLTLDTLDSTLANAEFTKE</sequence>
<accession>A0A0N0VBR3</accession>
<dbReference type="EMBL" id="CP065430">
    <property type="protein sequence ID" value="QPO26952.1"/>
    <property type="molecule type" value="Genomic_DNA"/>
</dbReference>
<dbReference type="Proteomes" id="UP000309259">
    <property type="component" value="Unassembled WGS sequence"/>
</dbReference>
<reference evidence="3 6" key="2">
    <citation type="submission" date="2020-12" db="EMBL/GenBank/DDBJ databases">
        <title>Nonconservative transfer and diversity of a new family of integrative and conjugative elements associated with antibiotic resistance in zoonotic pathogen Streptococcus suis.</title>
        <authorList>
            <person name="Huang J."/>
        </authorList>
    </citation>
    <scope>NUCLEOTIDE SEQUENCE [LARGE SCALE GENOMIC DNA]</scope>
    <source>
        <strain evidence="3 6">YZDH1</strain>
    </source>
</reference>
<dbReference type="Gene3D" id="2.40.128.50">
    <property type="match status" value="1"/>
</dbReference>
<keyword evidence="2" id="KW-0732">Signal</keyword>
<evidence type="ECO:0000313" key="5">
    <source>
        <dbReference type="Proteomes" id="UP000309259"/>
    </source>
</evidence>
<evidence type="ECO:0000256" key="1">
    <source>
        <dbReference type="SAM" id="MobiDB-lite"/>
    </source>
</evidence>
<evidence type="ECO:0000313" key="4">
    <source>
        <dbReference type="EMBL" id="TII04203.1"/>
    </source>
</evidence>